<accession>A0A493SX42</accession>
<feature type="compositionally biased region" description="Polar residues" evidence="1">
    <location>
        <begin position="148"/>
        <end position="157"/>
    </location>
</feature>
<keyword evidence="3" id="KW-1185">Reference proteome</keyword>
<name>A0A493SX42_ANAPP</name>
<evidence type="ECO:0000313" key="3">
    <source>
        <dbReference type="Proteomes" id="UP000016666"/>
    </source>
</evidence>
<reference evidence="2 3" key="1">
    <citation type="submission" date="2017-10" db="EMBL/GenBank/DDBJ databases">
        <title>A new Pekin duck reference genome.</title>
        <authorList>
            <person name="Hou Z.-C."/>
            <person name="Zhou Z.-K."/>
            <person name="Zhu F."/>
            <person name="Hou S.-S."/>
        </authorList>
    </citation>
    <scope>NUCLEOTIDE SEQUENCE [LARGE SCALE GENOMIC DNA]</scope>
</reference>
<feature type="compositionally biased region" description="Polar residues" evidence="1">
    <location>
        <begin position="108"/>
        <end position="127"/>
    </location>
</feature>
<reference evidence="2" key="3">
    <citation type="submission" date="2025-09" db="UniProtKB">
        <authorList>
            <consortium name="Ensembl"/>
        </authorList>
    </citation>
    <scope>IDENTIFICATION</scope>
</reference>
<sequence length="169" mass="18677">GEKHQGGLQKISGSLANLYKWYGARPFHQAIKLFGLNFFLHHPEQNTDESIFHQGTSKTWGRLEQAFFTIGGCYKTMSEFVLQLGLKKTQSKVCFTAHLVITEKTQGEKTGNSGKSIRSAWDSTGGTTGQTHIGLSALHTSWEHNKGPHSSSEQGSQRKAGGRTHLHLQ</sequence>
<feature type="compositionally biased region" description="Basic residues" evidence="1">
    <location>
        <begin position="160"/>
        <end position="169"/>
    </location>
</feature>
<feature type="region of interest" description="Disordered" evidence="1">
    <location>
        <begin position="106"/>
        <end position="127"/>
    </location>
</feature>
<dbReference type="STRING" id="8840.ENSAPLP00000018166"/>
<proteinExistence type="predicted"/>
<feature type="region of interest" description="Disordered" evidence="1">
    <location>
        <begin position="141"/>
        <end position="169"/>
    </location>
</feature>
<dbReference type="Proteomes" id="UP000016666">
    <property type="component" value="Chromosome 1"/>
</dbReference>
<evidence type="ECO:0000313" key="2">
    <source>
        <dbReference type="Ensembl" id="ENSAPLP00000018166.1"/>
    </source>
</evidence>
<reference evidence="2" key="2">
    <citation type="submission" date="2025-08" db="UniProtKB">
        <authorList>
            <consortium name="Ensembl"/>
        </authorList>
    </citation>
    <scope>IDENTIFICATION</scope>
</reference>
<evidence type="ECO:0000256" key="1">
    <source>
        <dbReference type="SAM" id="MobiDB-lite"/>
    </source>
</evidence>
<protein>
    <submittedName>
        <fullName evidence="2">Uncharacterized protein</fullName>
    </submittedName>
</protein>
<dbReference type="Ensembl" id="ENSAPLT00000019593.1">
    <property type="protein sequence ID" value="ENSAPLP00000018166.1"/>
    <property type="gene ID" value="ENSAPLG00000023867.1"/>
</dbReference>
<dbReference type="AlphaFoldDB" id="A0A493SX42"/>
<organism evidence="2 3">
    <name type="scientific">Anas platyrhynchos platyrhynchos</name>
    <name type="common">Northern mallard</name>
    <dbReference type="NCBI Taxonomy" id="8840"/>
    <lineage>
        <taxon>Eukaryota</taxon>
        <taxon>Metazoa</taxon>
        <taxon>Chordata</taxon>
        <taxon>Craniata</taxon>
        <taxon>Vertebrata</taxon>
        <taxon>Euteleostomi</taxon>
        <taxon>Archelosauria</taxon>
        <taxon>Archosauria</taxon>
        <taxon>Dinosauria</taxon>
        <taxon>Saurischia</taxon>
        <taxon>Theropoda</taxon>
        <taxon>Coelurosauria</taxon>
        <taxon>Aves</taxon>
        <taxon>Neognathae</taxon>
        <taxon>Galloanserae</taxon>
        <taxon>Anseriformes</taxon>
        <taxon>Anatidae</taxon>
        <taxon>Anatinae</taxon>
        <taxon>Anas</taxon>
    </lineage>
</organism>
<dbReference type="GeneTree" id="ENSGT00990000211105"/>